<feature type="transmembrane region" description="Helical" evidence="10">
    <location>
        <begin position="206"/>
        <end position="228"/>
    </location>
</feature>
<feature type="transmembrane region" description="Helical" evidence="10">
    <location>
        <begin position="408"/>
        <end position="428"/>
    </location>
</feature>
<dbReference type="AlphaFoldDB" id="A0A1B6HHT0"/>
<dbReference type="GO" id="GO:0017147">
    <property type="term" value="F:Wnt-protein binding"/>
    <property type="evidence" value="ECO:0007669"/>
    <property type="project" value="TreeGrafter"/>
</dbReference>
<organism evidence="14">
    <name type="scientific">Homalodisca liturata</name>
    <dbReference type="NCBI Taxonomy" id="320908"/>
    <lineage>
        <taxon>Eukaryota</taxon>
        <taxon>Metazoa</taxon>
        <taxon>Ecdysozoa</taxon>
        <taxon>Arthropoda</taxon>
        <taxon>Hexapoda</taxon>
        <taxon>Insecta</taxon>
        <taxon>Pterygota</taxon>
        <taxon>Neoptera</taxon>
        <taxon>Paraneoptera</taxon>
        <taxon>Hemiptera</taxon>
        <taxon>Auchenorrhyncha</taxon>
        <taxon>Membracoidea</taxon>
        <taxon>Cicadellidae</taxon>
        <taxon>Cicadellinae</taxon>
        <taxon>Proconiini</taxon>
        <taxon>Homalodisca</taxon>
    </lineage>
</organism>
<dbReference type="PANTHER" id="PTHR11309:SF99">
    <property type="entry name" value="FRIZZLED-4"/>
    <property type="match status" value="1"/>
</dbReference>
<keyword evidence="7 9" id="KW-1015">Disulfide bond</keyword>
<feature type="disulfide bond" evidence="9">
    <location>
        <begin position="24"/>
        <end position="85"/>
    </location>
</feature>
<sequence length="528" mass="58085">MWTSTSLLLLATAATLVDRAAAACQHIAVDLCRGTGYNYTSMPNLVGHDTQADADFTLQTFSPLVQYGCSAQLGFFLCSVYVPMCNEKVTSPIGPCRGLCEAVRARCYPVLQGFGFPWPAALDCSRFPAQNDHRHMCMEGPGEVGLGVAPARPSGSRVLSTDPDITPCSHYARPDLYVRANRTGRCLQRCDADILFTKVDKDVAEVWISVLSAICFVTSLFAVVTFLADSGSMFPYPERPLPFLALCHNMVSVGWGLRAALGRDAVACYPDYSRTLLLAQEGLGNAHCALVFFLTYFFGNAIAIWWIVLMICWFLSLGLGWTHERILPHAPVFHLLSWGLPACLTIAVLILRYVDADELTGICSVGNHDSWSLLVLVVGPQFVTLVLGLAMLLLGLVSHRGAWGLVSILYLVPCGWSLAAHCYQYWGYDGWVMALAPSPSPTTQPRPLLWVFLTRSCLNLTTGTALSLWLCLPQSAVLCPVETPKKPALAPVKCQQNGFYYYQQPRIHRVPHRNHRKHKGKNGNETLV</sequence>
<name>A0A1B6HHT0_9HEMI</name>
<feature type="transmembrane region" description="Helical" evidence="10">
    <location>
        <begin position="333"/>
        <end position="354"/>
    </location>
</feature>
<accession>A0A1B6HHT0</accession>
<dbReference type="PRINTS" id="PR00489">
    <property type="entry name" value="FRIZZLED"/>
</dbReference>
<evidence type="ECO:0000256" key="10">
    <source>
        <dbReference type="SAM" id="Phobius"/>
    </source>
</evidence>
<dbReference type="EMBL" id="GECU01033478">
    <property type="protein sequence ID" value="JAS74228.1"/>
    <property type="molecule type" value="Transcribed_RNA"/>
</dbReference>
<dbReference type="Gene3D" id="1.10.2000.10">
    <property type="entry name" value="Frizzled cysteine-rich domain"/>
    <property type="match status" value="1"/>
</dbReference>
<keyword evidence="5 10" id="KW-1133">Transmembrane helix</keyword>
<feature type="chain" id="PRO_5008584409" evidence="11">
    <location>
        <begin position="23"/>
        <end position="528"/>
    </location>
</feature>
<dbReference type="FunFam" id="1.10.2000.10:FF:000037">
    <property type="match status" value="1"/>
</dbReference>
<dbReference type="PROSITE" id="PS50038">
    <property type="entry name" value="FZ"/>
    <property type="match status" value="1"/>
</dbReference>
<feature type="disulfide bond" evidence="9">
    <location>
        <begin position="32"/>
        <end position="78"/>
    </location>
</feature>
<dbReference type="GO" id="GO:0004888">
    <property type="term" value="F:transmembrane signaling receptor activity"/>
    <property type="evidence" value="ECO:0007669"/>
    <property type="project" value="InterPro"/>
</dbReference>
<dbReference type="GO" id="GO:0035567">
    <property type="term" value="P:non-canonical Wnt signaling pathway"/>
    <property type="evidence" value="ECO:0007669"/>
    <property type="project" value="TreeGrafter"/>
</dbReference>
<feature type="disulfide bond" evidence="9">
    <location>
        <begin position="69"/>
        <end position="107"/>
    </location>
</feature>
<dbReference type="GO" id="GO:0060070">
    <property type="term" value="P:canonical Wnt signaling pathway"/>
    <property type="evidence" value="ECO:0007669"/>
    <property type="project" value="TreeGrafter"/>
</dbReference>
<dbReference type="SUPFAM" id="SSF63501">
    <property type="entry name" value="Frizzled cysteine-rich domain"/>
    <property type="match status" value="1"/>
</dbReference>
<dbReference type="SMART" id="SM00063">
    <property type="entry name" value="FRI"/>
    <property type="match status" value="1"/>
</dbReference>
<evidence type="ECO:0000256" key="4">
    <source>
        <dbReference type="ARBA" id="ARBA00022692"/>
    </source>
</evidence>
<reference evidence="14" key="1">
    <citation type="submission" date="2015-11" db="EMBL/GenBank/DDBJ databases">
        <title>De novo transcriptome assembly of four potential Pierce s Disease insect vectors from Arizona vineyards.</title>
        <authorList>
            <person name="Tassone E.E."/>
        </authorList>
    </citation>
    <scope>NUCLEOTIDE SEQUENCE</scope>
</reference>
<feature type="transmembrane region" description="Helical" evidence="10">
    <location>
        <begin position="302"/>
        <end position="321"/>
    </location>
</feature>
<feature type="signal peptide" evidence="11">
    <location>
        <begin position="1"/>
        <end position="22"/>
    </location>
</feature>
<evidence type="ECO:0000256" key="9">
    <source>
        <dbReference type="PROSITE-ProRule" id="PRU00090"/>
    </source>
</evidence>
<dbReference type="Gene3D" id="1.20.1070.10">
    <property type="entry name" value="Rhodopsin 7-helix transmembrane proteins"/>
    <property type="match status" value="1"/>
</dbReference>
<evidence type="ECO:0000256" key="5">
    <source>
        <dbReference type="ARBA" id="ARBA00022989"/>
    </source>
</evidence>
<feature type="domain" description="FZ" evidence="12">
    <location>
        <begin position="19"/>
        <end position="140"/>
    </location>
</feature>
<keyword evidence="6 10" id="KW-0472">Membrane</keyword>
<dbReference type="Pfam" id="PF01392">
    <property type="entry name" value="Fz"/>
    <property type="match status" value="1"/>
</dbReference>
<keyword evidence="8" id="KW-0675">Receptor</keyword>
<evidence type="ECO:0000256" key="2">
    <source>
        <dbReference type="ARBA" id="ARBA00008077"/>
    </source>
</evidence>
<protein>
    <submittedName>
        <fullName evidence="14">Uncharacterized protein</fullName>
    </submittedName>
</protein>
<evidence type="ECO:0000256" key="6">
    <source>
        <dbReference type="ARBA" id="ARBA00023136"/>
    </source>
</evidence>
<feature type="disulfide bond" evidence="9">
    <location>
        <begin position="100"/>
        <end position="124"/>
    </location>
</feature>
<dbReference type="GO" id="GO:0005615">
    <property type="term" value="C:extracellular space"/>
    <property type="evidence" value="ECO:0007669"/>
    <property type="project" value="TreeGrafter"/>
</dbReference>
<dbReference type="InterPro" id="IPR020067">
    <property type="entry name" value="Frizzled_dom"/>
</dbReference>
<dbReference type="PROSITE" id="PS50261">
    <property type="entry name" value="G_PROTEIN_RECEP_F2_4"/>
    <property type="match status" value="1"/>
</dbReference>
<dbReference type="Pfam" id="PF01534">
    <property type="entry name" value="Frizzled"/>
    <property type="match status" value="1"/>
</dbReference>
<dbReference type="PANTHER" id="PTHR11309">
    <property type="entry name" value="FRIZZLED"/>
    <property type="match status" value="1"/>
</dbReference>
<feature type="transmembrane region" description="Helical" evidence="10">
    <location>
        <begin position="374"/>
        <end position="396"/>
    </location>
</feature>
<keyword evidence="4 10" id="KW-0812">Transmembrane</keyword>
<evidence type="ECO:0000256" key="11">
    <source>
        <dbReference type="SAM" id="SignalP"/>
    </source>
</evidence>
<comment type="similarity">
    <text evidence="2">Belongs to the G-protein coupled receptor Fz/Smo family.</text>
</comment>
<proteinExistence type="inferred from homology"/>
<keyword evidence="3" id="KW-0217">Developmental protein</keyword>
<dbReference type="InterPro" id="IPR000539">
    <property type="entry name" value="Frizzled/Smoothened_7TM"/>
</dbReference>
<gene>
    <name evidence="14" type="ORF">g.15284</name>
</gene>
<evidence type="ECO:0000313" key="14">
    <source>
        <dbReference type="EMBL" id="JAS74228.1"/>
    </source>
</evidence>
<comment type="subcellular location">
    <subcellularLocation>
        <location evidence="1">Membrane</location>
        <topology evidence="1">Multi-pass membrane protein</topology>
    </subcellularLocation>
</comment>
<evidence type="ECO:0000259" key="12">
    <source>
        <dbReference type="PROSITE" id="PS50038"/>
    </source>
</evidence>
<evidence type="ECO:0000256" key="1">
    <source>
        <dbReference type="ARBA" id="ARBA00004141"/>
    </source>
</evidence>
<evidence type="ECO:0000256" key="7">
    <source>
        <dbReference type="ARBA" id="ARBA00023157"/>
    </source>
</evidence>
<keyword evidence="11" id="KW-0732">Signal</keyword>
<feature type="disulfide bond" evidence="9">
    <location>
        <begin position="96"/>
        <end position="137"/>
    </location>
</feature>
<dbReference type="InterPro" id="IPR036790">
    <property type="entry name" value="Frizzled_dom_sf"/>
</dbReference>
<dbReference type="SMART" id="SM01330">
    <property type="entry name" value="Frizzled"/>
    <property type="match status" value="1"/>
</dbReference>
<feature type="domain" description="G-protein coupled receptors family 2 profile 2" evidence="13">
    <location>
        <begin position="204"/>
        <end position="398"/>
    </location>
</feature>
<dbReference type="InterPro" id="IPR015526">
    <property type="entry name" value="Frizzled/SFRP"/>
</dbReference>
<dbReference type="InterPro" id="IPR017981">
    <property type="entry name" value="GPCR_2-like_7TM"/>
</dbReference>
<evidence type="ECO:0000259" key="13">
    <source>
        <dbReference type="PROSITE" id="PS50261"/>
    </source>
</evidence>
<evidence type="ECO:0000256" key="8">
    <source>
        <dbReference type="ARBA" id="ARBA00023170"/>
    </source>
</evidence>
<evidence type="ECO:0000256" key="3">
    <source>
        <dbReference type="ARBA" id="ARBA00022473"/>
    </source>
</evidence>
<dbReference type="GO" id="GO:0016020">
    <property type="term" value="C:membrane"/>
    <property type="evidence" value="ECO:0007669"/>
    <property type="project" value="UniProtKB-SubCell"/>
</dbReference>